<dbReference type="GO" id="GO:0005938">
    <property type="term" value="C:cell cortex"/>
    <property type="evidence" value="ECO:0007669"/>
    <property type="project" value="TreeGrafter"/>
</dbReference>
<keyword evidence="4" id="KW-1185">Reference proteome</keyword>
<evidence type="ECO:0000313" key="4">
    <source>
        <dbReference type="Proteomes" id="UP000663832"/>
    </source>
</evidence>
<dbReference type="OrthoDB" id="10011790at2759"/>
<dbReference type="GO" id="GO:0045010">
    <property type="term" value="P:actin nucleation"/>
    <property type="evidence" value="ECO:0007669"/>
    <property type="project" value="InterPro"/>
</dbReference>
<accession>A0A814QCN1</accession>
<dbReference type="GO" id="GO:0051639">
    <property type="term" value="P:actin filament network formation"/>
    <property type="evidence" value="ECO:0007669"/>
    <property type="project" value="TreeGrafter"/>
</dbReference>
<proteinExistence type="predicted"/>
<dbReference type="InterPro" id="IPR029901">
    <property type="entry name" value="Spire"/>
</dbReference>
<evidence type="ECO:0000313" key="3">
    <source>
        <dbReference type="EMBL" id="CAF1426100.1"/>
    </source>
</evidence>
<dbReference type="GO" id="GO:0030041">
    <property type="term" value="P:actin filament polymerization"/>
    <property type="evidence" value="ECO:0007669"/>
    <property type="project" value="TreeGrafter"/>
</dbReference>
<comment type="caution">
    <text evidence="1">The sequence shown here is derived from an EMBL/GenBank/DDBJ whole genome shotgun (WGS) entry which is preliminary data.</text>
</comment>
<evidence type="ECO:0000313" key="2">
    <source>
        <dbReference type="EMBL" id="CAF1420532.1"/>
    </source>
</evidence>
<dbReference type="Proteomes" id="UP000663877">
    <property type="component" value="Unassembled WGS sequence"/>
</dbReference>
<name>A0A814QCN1_9BILA</name>
<dbReference type="EMBL" id="CAJNOI010000139">
    <property type="protein sequence ID" value="CAF1118108.1"/>
    <property type="molecule type" value="Genomic_DNA"/>
</dbReference>
<dbReference type="PANTHER" id="PTHR21345:SF3">
    <property type="entry name" value="PROTEIN SPIRE"/>
    <property type="match status" value="1"/>
</dbReference>
<dbReference type="EMBL" id="CAJNOM010000418">
    <property type="protein sequence ID" value="CAF1426100.1"/>
    <property type="molecule type" value="Genomic_DNA"/>
</dbReference>
<dbReference type="GO" id="GO:0040038">
    <property type="term" value="P:polar body extrusion after meiotic divisions"/>
    <property type="evidence" value="ECO:0007669"/>
    <property type="project" value="TreeGrafter"/>
</dbReference>
<dbReference type="Proteomes" id="UP000663832">
    <property type="component" value="Unassembled WGS sequence"/>
</dbReference>
<protein>
    <submittedName>
        <fullName evidence="1">Uncharacterized protein</fullName>
    </submittedName>
</protein>
<dbReference type="AlphaFoldDB" id="A0A814QCN1"/>
<dbReference type="EMBL" id="CAJNOM010000408">
    <property type="protein sequence ID" value="CAF1420532.1"/>
    <property type="molecule type" value="Genomic_DNA"/>
</dbReference>
<dbReference type="GO" id="GO:0051295">
    <property type="term" value="P:establishment of meiotic spindle localization"/>
    <property type="evidence" value="ECO:0007669"/>
    <property type="project" value="TreeGrafter"/>
</dbReference>
<reference evidence="1" key="1">
    <citation type="submission" date="2021-02" db="EMBL/GenBank/DDBJ databases">
        <authorList>
            <person name="Nowell W R."/>
        </authorList>
    </citation>
    <scope>NUCLEOTIDE SEQUENCE</scope>
</reference>
<dbReference type="GO" id="GO:0008017">
    <property type="term" value="F:microtubule binding"/>
    <property type="evidence" value="ECO:0007669"/>
    <property type="project" value="TreeGrafter"/>
</dbReference>
<gene>
    <name evidence="1" type="ORF">BJG266_LOCUS22300</name>
    <name evidence="2" type="ORF">QVE165_LOCUS38209</name>
    <name evidence="3" type="ORF">QVE165_LOCUS38632</name>
</gene>
<dbReference type="GO" id="GO:0036089">
    <property type="term" value="P:cleavage furrow formation"/>
    <property type="evidence" value="ECO:0007669"/>
    <property type="project" value="TreeGrafter"/>
</dbReference>
<sequence length="225" mass="26392">MSKNSFFRKRIKLAIDVDDDDGRRDVCGRKRVDVIDCLFDSSSDENDDTNILNQNTNILWLTFAEICHIRSVLTETTLSTLMFNQDKQYSKIIHGNLCFRCRKQIYSLFFLSSFLYSTNSSLCYICQQRICKKCSLSNFLPPLSTHLFPVQINTLMKLSSNSIENEMSYKTKINPRIKSICYDCSQIFNEPTKFSRYSIKISTPDVHQSFFSRIWSFNFNITRYL</sequence>
<organism evidence="1 5">
    <name type="scientific">Adineta steineri</name>
    <dbReference type="NCBI Taxonomy" id="433720"/>
    <lineage>
        <taxon>Eukaryota</taxon>
        <taxon>Metazoa</taxon>
        <taxon>Spiralia</taxon>
        <taxon>Gnathifera</taxon>
        <taxon>Rotifera</taxon>
        <taxon>Eurotatoria</taxon>
        <taxon>Bdelloidea</taxon>
        <taxon>Adinetida</taxon>
        <taxon>Adinetidae</taxon>
        <taxon>Adineta</taxon>
    </lineage>
</organism>
<evidence type="ECO:0000313" key="1">
    <source>
        <dbReference type="EMBL" id="CAF1118108.1"/>
    </source>
</evidence>
<dbReference type="GO" id="GO:0048193">
    <property type="term" value="P:Golgi vesicle transport"/>
    <property type="evidence" value="ECO:0007669"/>
    <property type="project" value="TreeGrafter"/>
</dbReference>
<dbReference type="PANTHER" id="PTHR21345">
    <property type="entry name" value="SPIRE"/>
    <property type="match status" value="1"/>
</dbReference>
<evidence type="ECO:0000313" key="5">
    <source>
        <dbReference type="Proteomes" id="UP000663877"/>
    </source>
</evidence>
<dbReference type="GO" id="GO:0003779">
    <property type="term" value="F:actin binding"/>
    <property type="evidence" value="ECO:0007669"/>
    <property type="project" value="InterPro"/>
</dbReference>
<dbReference type="GO" id="GO:0030659">
    <property type="term" value="C:cytoplasmic vesicle membrane"/>
    <property type="evidence" value="ECO:0007669"/>
    <property type="project" value="TreeGrafter"/>
</dbReference>